<dbReference type="Proteomes" id="UP000323142">
    <property type="component" value="Unassembled WGS sequence"/>
</dbReference>
<keyword evidence="3" id="KW-1185">Reference proteome</keyword>
<dbReference type="OrthoDB" id="7392124at2"/>
<evidence type="ECO:0000313" key="2">
    <source>
        <dbReference type="EMBL" id="KAA2244185.1"/>
    </source>
</evidence>
<dbReference type="EMBL" id="VUOA01000003">
    <property type="protein sequence ID" value="KAA2244185.1"/>
    <property type="molecule type" value="Genomic_DNA"/>
</dbReference>
<name>A0A5B2VYV1_9HYPH</name>
<reference evidence="2 3" key="2">
    <citation type="submission" date="2019-09" db="EMBL/GenBank/DDBJ databases">
        <authorList>
            <person name="Jin C."/>
        </authorList>
    </citation>
    <scope>NUCLEOTIDE SEQUENCE [LARGE SCALE GENOMIC DNA]</scope>
    <source>
        <strain evidence="2 3">BN140002</strain>
    </source>
</reference>
<organism evidence="2 3">
    <name type="scientific">Salinarimonas soli</name>
    <dbReference type="NCBI Taxonomy" id="1638099"/>
    <lineage>
        <taxon>Bacteria</taxon>
        <taxon>Pseudomonadati</taxon>
        <taxon>Pseudomonadota</taxon>
        <taxon>Alphaproteobacteria</taxon>
        <taxon>Hyphomicrobiales</taxon>
        <taxon>Salinarimonadaceae</taxon>
        <taxon>Salinarimonas</taxon>
    </lineage>
</organism>
<feature type="coiled-coil region" evidence="1">
    <location>
        <begin position="59"/>
        <end position="86"/>
    </location>
</feature>
<sequence>MTQSNRILDDFSRLVTDMAGAAQGLRREAETVARGQMERFLREMDLVTREEFEAQRDLAVAAREEADRLAGRLADLESRIAALEAKA</sequence>
<evidence type="ECO:0000256" key="1">
    <source>
        <dbReference type="SAM" id="Coils"/>
    </source>
</evidence>
<accession>A0A5B2VYV1</accession>
<protein>
    <submittedName>
        <fullName evidence="2">Accessory factor UbiK family protein</fullName>
    </submittedName>
</protein>
<dbReference type="InterPro" id="IPR007475">
    <property type="entry name" value="UbiK"/>
</dbReference>
<dbReference type="Pfam" id="PF04380">
    <property type="entry name" value="BMFP"/>
    <property type="match status" value="1"/>
</dbReference>
<evidence type="ECO:0000313" key="3">
    <source>
        <dbReference type="Proteomes" id="UP000323142"/>
    </source>
</evidence>
<gene>
    <name evidence="2" type="ORF">F0L46_00600</name>
</gene>
<keyword evidence="1" id="KW-0175">Coiled coil</keyword>
<reference evidence="2 3" key="1">
    <citation type="submission" date="2019-09" db="EMBL/GenBank/DDBJ databases">
        <title>Salinarimonas rosea gen. nov., sp. nov., a new member of the a-2 subgroup of the Proteobacteria.</title>
        <authorList>
            <person name="Liu J."/>
        </authorList>
    </citation>
    <scope>NUCLEOTIDE SEQUENCE [LARGE SCALE GENOMIC DNA]</scope>
    <source>
        <strain evidence="2 3">BN140002</strain>
    </source>
</reference>
<comment type="caution">
    <text evidence="2">The sequence shown here is derived from an EMBL/GenBank/DDBJ whole genome shotgun (WGS) entry which is preliminary data.</text>
</comment>
<dbReference type="AlphaFoldDB" id="A0A5B2VYV1"/>
<proteinExistence type="predicted"/>
<dbReference type="RefSeq" id="WP_149815090.1">
    <property type="nucleotide sequence ID" value="NZ_VUOA01000003.1"/>
</dbReference>